<gene>
    <name evidence="6" type="ORF">IAB28_10095</name>
</gene>
<keyword evidence="3" id="KW-0238">DNA-binding</keyword>
<sequence length="314" mass="35860">MFHNMDYVYCVYKEKSFSKAAELLHISQPSLSAAVRKVEDSVGTPIFERKTRPVSLTPFGVEFIQGIEQIYGIEEHLRNMVYEMDTLQRGFISIGGSNLSMPFVVPEKIAMFKKRYPNVTLRITETSTDRAKALLDNGDLNFIITNSPLPKEEYEQRICYRENLVLAVPKEYSVNQGLKHLRLTKEECGDKIFQVPKEQCVPLCGLSAIPFVLLSEDNYLRQCSDHIFQEYGITPNIILEVEKSSASYNFANLGVGATIISNVLVKDIMDTGNLYFYKLDSPYAVRDTFICYRRGRYISTAMRVLMDSLTMEVN</sequence>
<name>A0A9D1A5U0_9FIRM</name>
<dbReference type="Pfam" id="PF03466">
    <property type="entry name" value="LysR_substrate"/>
    <property type="match status" value="1"/>
</dbReference>
<feature type="domain" description="HTH lysR-type" evidence="5">
    <location>
        <begin position="1"/>
        <end position="57"/>
    </location>
</feature>
<dbReference type="Pfam" id="PF00126">
    <property type="entry name" value="HTH_1"/>
    <property type="match status" value="1"/>
</dbReference>
<proteinExistence type="inferred from homology"/>
<dbReference type="GO" id="GO:0003677">
    <property type="term" value="F:DNA binding"/>
    <property type="evidence" value="ECO:0007669"/>
    <property type="project" value="UniProtKB-KW"/>
</dbReference>
<organism evidence="6 7">
    <name type="scientific">Candidatus Copromonas faecavium</name>
    <name type="common">nom. illeg.</name>
    <dbReference type="NCBI Taxonomy" id="2840740"/>
    <lineage>
        <taxon>Bacteria</taxon>
        <taxon>Bacillati</taxon>
        <taxon>Bacillota</taxon>
        <taxon>Clostridia</taxon>
        <taxon>Lachnospirales</taxon>
        <taxon>Lachnospiraceae</taxon>
        <taxon>Candidatus Copromonas (nom. illeg.)</taxon>
    </lineage>
</organism>
<comment type="similarity">
    <text evidence="1">Belongs to the LysR transcriptional regulatory family.</text>
</comment>
<reference evidence="6" key="1">
    <citation type="submission" date="2020-10" db="EMBL/GenBank/DDBJ databases">
        <authorList>
            <person name="Gilroy R."/>
        </authorList>
    </citation>
    <scope>NUCLEOTIDE SEQUENCE</scope>
    <source>
        <strain evidence="6">CHK180-2868</strain>
    </source>
</reference>
<dbReference type="Gene3D" id="1.10.10.10">
    <property type="entry name" value="Winged helix-like DNA-binding domain superfamily/Winged helix DNA-binding domain"/>
    <property type="match status" value="1"/>
</dbReference>
<dbReference type="InterPro" id="IPR036388">
    <property type="entry name" value="WH-like_DNA-bd_sf"/>
</dbReference>
<evidence type="ECO:0000256" key="4">
    <source>
        <dbReference type="ARBA" id="ARBA00023163"/>
    </source>
</evidence>
<dbReference type="InterPro" id="IPR005119">
    <property type="entry name" value="LysR_subst-bd"/>
</dbReference>
<dbReference type="InterPro" id="IPR036390">
    <property type="entry name" value="WH_DNA-bd_sf"/>
</dbReference>
<evidence type="ECO:0000313" key="7">
    <source>
        <dbReference type="Proteomes" id="UP000824250"/>
    </source>
</evidence>
<dbReference type="InterPro" id="IPR000847">
    <property type="entry name" value="LysR_HTH_N"/>
</dbReference>
<dbReference type="GO" id="GO:0005829">
    <property type="term" value="C:cytosol"/>
    <property type="evidence" value="ECO:0007669"/>
    <property type="project" value="TreeGrafter"/>
</dbReference>
<dbReference type="PANTHER" id="PTHR30419">
    <property type="entry name" value="HTH-TYPE TRANSCRIPTIONAL REGULATOR YBHD"/>
    <property type="match status" value="1"/>
</dbReference>
<protein>
    <submittedName>
        <fullName evidence="6">LysR family transcriptional regulator</fullName>
    </submittedName>
</protein>
<keyword evidence="2" id="KW-0805">Transcription regulation</keyword>
<reference evidence="6" key="2">
    <citation type="journal article" date="2021" name="PeerJ">
        <title>Extensive microbial diversity within the chicken gut microbiome revealed by metagenomics and culture.</title>
        <authorList>
            <person name="Gilroy R."/>
            <person name="Ravi A."/>
            <person name="Getino M."/>
            <person name="Pursley I."/>
            <person name="Horton D.L."/>
            <person name="Alikhan N.F."/>
            <person name="Baker D."/>
            <person name="Gharbi K."/>
            <person name="Hall N."/>
            <person name="Watson M."/>
            <person name="Adriaenssens E.M."/>
            <person name="Foster-Nyarko E."/>
            <person name="Jarju S."/>
            <person name="Secka A."/>
            <person name="Antonio M."/>
            <person name="Oren A."/>
            <person name="Chaudhuri R.R."/>
            <person name="La Ragione R."/>
            <person name="Hildebrand F."/>
            <person name="Pallen M.J."/>
        </authorList>
    </citation>
    <scope>NUCLEOTIDE SEQUENCE</scope>
    <source>
        <strain evidence="6">CHK180-2868</strain>
    </source>
</reference>
<evidence type="ECO:0000256" key="2">
    <source>
        <dbReference type="ARBA" id="ARBA00023015"/>
    </source>
</evidence>
<accession>A0A9D1A5U0</accession>
<evidence type="ECO:0000256" key="1">
    <source>
        <dbReference type="ARBA" id="ARBA00009437"/>
    </source>
</evidence>
<dbReference type="PROSITE" id="PS50931">
    <property type="entry name" value="HTH_LYSR"/>
    <property type="match status" value="1"/>
</dbReference>
<dbReference type="InterPro" id="IPR050950">
    <property type="entry name" value="HTH-type_LysR_regulators"/>
</dbReference>
<evidence type="ECO:0000259" key="5">
    <source>
        <dbReference type="PROSITE" id="PS50931"/>
    </source>
</evidence>
<keyword evidence="4" id="KW-0804">Transcription</keyword>
<dbReference type="SUPFAM" id="SSF46785">
    <property type="entry name" value="Winged helix' DNA-binding domain"/>
    <property type="match status" value="1"/>
</dbReference>
<dbReference type="EMBL" id="DVGC01000058">
    <property type="protein sequence ID" value="HIR06296.1"/>
    <property type="molecule type" value="Genomic_DNA"/>
</dbReference>
<evidence type="ECO:0000313" key="6">
    <source>
        <dbReference type="EMBL" id="HIR06296.1"/>
    </source>
</evidence>
<evidence type="ECO:0000256" key="3">
    <source>
        <dbReference type="ARBA" id="ARBA00023125"/>
    </source>
</evidence>
<dbReference type="PRINTS" id="PR00039">
    <property type="entry name" value="HTHLYSR"/>
</dbReference>
<dbReference type="CDD" id="cd05466">
    <property type="entry name" value="PBP2_LTTR_substrate"/>
    <property type="match status" value="1"/>
</dbReference>
<dbReference type="GO" id="GO:0003700">
    <property type="term" value="F:DNA-binding transcription factor activity"/>
    <property type="evidence" value="ECO:0007669"/>
    <property type="project" value="InterPro"/>
</dbReference>
<dbReference type="AlphaFoldDB" id="A0A9D1A5U0"/>
<dbReference type="Proteomes" id="UP000824250">
    <property type="component" value="Unassembled WGS sequence"/>
</dbReference>
<comment type="caution">
    <text evidence="6">The sequence shown here is derived from an EMBL/GenBank/DDBJ whole genome shotgun (WGS) entry which is preliminary data.</text>
</comment>
<dbReference type="SUPFAM" id="SSF53850">
    <property type="entry name" value="Periplasmic binding protein-like II"/>
    <property type="match status" value="1"/>
</dbReference>
<dbReference type="Gene3D" id="3.40.190.290">
    <property type="match status" value="1"/>
</dbReference>